<dbReference type="GO" id="GO:0071555">
    <property type="term" value="P:cell wall organization"/>
    <property type="evidence" value="ECO:0007669"/>
    <property type="project" value="TreeGrafter"/>
</dbReference>
<organism evidence="10 11">
    <name type="scientific">Metabacillus arenae</name>
    <dbReference type="NCBI Taxonomy" id="2771434"/>
    <lineage>
        <taxon>Bacteria</taxon>
        <taxon>Bacillati</taxon>
        <taxon>Bacillota</taxon>
        <taxon>Bacilli</taxon>
        <taxon>Bacillales</taxon>
        <taxon>Bacillaceae</taxon>
        <taxon>Metabacillus</taxon>
    </lineage>
</organism>
<name>A0A926N9E4_9BACI</name>
<feature type="domain" description="PASTA" evidence="9">
    <location>
        <begin position="593"/>
        <end position="653"/>
    </location>
</feature>
<dbReference type="Proteomes" id="UP000626844">
    <property type="component" value="Unassembled WGS sequence"/>
</dbReference>
<keyword evidence="8" id="KW-0812">Transmembrane</keyword>
<dbReference type="EC" id="3.4.16.4" evidence="4"/>
<feature type="transmembrane region" description="Helical" evidence="8">
    <location>
        <begin position="12"/>
        <end position="32"/>
    </location>
</feature>
<evidence type="ECO:0000256" key="3">
    <source>
        <dbReference type="ARBA" id="ARBA00007171"/>
    </source>
</evidence>
<dbReference type="PROSITE" id="PS51178">
    <property type="entry name" value="PASTA"/>
    <property type="match status" value="2"/>
</dbReference>
<dbReference type="InterPro" id="IPR036138">
    <property type="entry name" value="PBP_dimer_sf"/>
</dbReference>
<dbReference type="InterPro" id="IPR050515">
    <property type="entry name" value="Beta-lactam/transpept"/>
</dbReference>
<evidence type="ECO:0000259" key="9">
    <source>
        <dbReference type="PROSITE" id="PS51178"/>
    </source>
</evidence>
<feature type="region of interest" description="Disordered" evidence="7">
    <location>
        <begin position="579"/>
        <end position="604"/>
    </location>
</feature>
<protein>
    <recommendedName>
        <fullName evidence="4">serine-type D-Ala-D-Ala carboxypeptidase</fullName>
        <ecNumber evidence="4">3.4.16.4</ecNumber>
    </recommendedName>
</protein>
<dbReference type="PANTHER" id="PTHR30627:SF26">
    <property type="entry name" value="PENICILLIN-BINDING PROTEIN 2B"/>
    <property type="match status" value="1"/>
</dbReference>
<dbReference type="FunFam" id="3.40.710.10:FF:000026">
    <property type="entry name" value="Penicillin-binding protein 1"/>
    <property type="match status" value="1"/>
</dbReference>
<evidence type="ECO:0000256" key="7">
    <source>
        <dbReference type="SAM" id="MobiDB-lite"/>
    </source>
</evidence>
<dbReference type="PANTHER" id="PTHR30627">
    <property type="entry name" value="PEPTIDOGLYCAN D,D-TRANSPEPTIDASE"/>
    <property type="match status" value="1"/>
</dbReference>
<dbReference type="SUPFAM" id="SSF54184">
    <property type="entry name" value="Penicillin-binding protein 2x (pbp-2x), c-terminal domain"/>
    <property type="match status" value="2"/>
</dbReference>
<gene>
    <name evidence="10" type="ORF">IC621_06790</name>
</gene>
<proteinExistence type="inferred from homology"/>
<dbReference type="CDD" id="cd06575">
    <property type="entry name" value="PASTA_Pbp2x-like_2"/>
    <property type="match status" value="1"/>
</dbReference>
<evidence type="ECO:0000256" key="8">
    <source>
        <dbReference type="SAM" id="Phobius"/>
    </source>
</evidence>
<dbReference type="SMART" id="SM00740">
    <property type="entry name" value="PASTA"/>
    <property type="match status" value="2"/>
</dbReference>
<evidence type="ECO:0000256" key="5">
    <source>
        <dbReference type="ARBA" id="ARBA00023136"/>
    </source>
</evidence>
<feature type="compositionally biased region" description="Basic and acidic residues" evidence="7">
    <location>
        <begin position="581"/>
        <end position="595"/>
    </location>
</feature>
<dbReference type="Gene3D" id="3.90.1310.10">
    <property type="entry name" value="Penicillin-binding protein 2a (Domain 2)"/>
    <property type="match status" value="1"/>
</dbReference>
<dbReference type="Gene3D" id="3.40.710.10">
    <property type="entry name" value="DD-peptidase/beta-lactamase superfamily"/>
    <property type="match status" value="1"/>
</dbReference>
<dbReference type="GO" id="GO:0009002">
    <property type="term" value="F:serine-type D-Ala-D-Ala carboxypeptidase activity"/>
    <property type="evidence" value="ECO:0007669"/>
    <property type="project" value="UniProtKB-EC"/>
</dbReference>
<comment type="similarity">
    <text evidence="3">Belongs to the transpeptidase family.</text>
</comment>
<dbReference type="EMBL" id="JACXAI010000006">
    <property type="protein sequence ID" value="MBD1379927.1"/>
    <property type="molecule type" value="Genomic_DNA"/>
</dbReference>
<dbReference type="Gene3D" id="2.20.70.70">
    <property type="match status" value="1"/>
</dbReference>
<keyword evidence="8" id="KW-1133">Transmembrane helix</keyword>
<dbReference type="AlphaFoldDB" id="A0A926N9E4"/>
<comment type="subcellular location">
    <subcellularLocation>
        <location evidence="1">Membrane</location>
    </subcellularLocation>
</comment>
<dbReference type="Pfam" id="PF03793">
    <property type="entry name" value="PASTA"/>
    <property type="match status" value="2"/>
</dbReference>
<dbReference type="InterPro" id="IPR005311">
    <property type="entry name" value="PBP_dimer"/>
</dbReference>
<feature type="domain" description="PASTA" evidence="9">
    <location>
        <begin position="654"/>
        <end position="711"/>
    </location>
</feature>
<sequence length="712" mass="79107">MKKKNKNINRGAAILTLIFALLFFIITGRFVYLQAVGKVNGEILAARAAEKYEEEQMLEAKRGTIFDQNGEPIAQDVSTYSLVAVLDEKLTTDPDKPRHVVDVEETAAKLAPILEVDESSLIETLSKDRDQVEFGSAGRNLDFSQKEKIEQLELPGLAFTRQTDRFYPSGTFASHLIGYAQSNGKDKTIGKMGLEKTLDKHLQEKNGYIKYEQDHYGWKLPNSEDKIVPPEHGKDVYLTIDQKIQAFLEDAMNQAAEKYEPKKIMGVVADPKTGKILAMGQRPSFDPNKRDINSFYNDIISYPFEPGSTMKIYTLASAIEEGVYNGQEKFQSGSYEIGSGGRISDHNNKGWGSITYDEGIQRSSNVAMANLVEKKIGFERFKQYLSKFHFDKKTGIDLPGEANSKINYHYKIDKIQTAFGQASAITPIQQIQAATAIANDGKMMKPYVIDRIVDPNKKEVVSENKSEIVGQPISKETSEKVLDILETAVTSEKGTGQPFQIDGYDVAGKTGTAQLYENGKLLTGQDNYIFSFMGFAPKDDPEFIVYVAVQQPELEPDEAGSMPVATVFNTVMKNSLQYKQIKPDDSKKAEKEKPESPLSMPDFEGESMSVVNEKLKQMGVDPVVLGNGETAETQYPEEGISVSKNEKVFIHSGGPVKLPDLTGWSKRDVMKLSTILEIELDLSGSGFVKTQNMKPGTVVKKGDKIKVSFKKP</sequence>
<dbReference type="SUPFAM" id="SSF56519">
    <property type="entry name" value="Penicillin binding protein dimerisation domain"/>
    <property type="match status" value="1"/>
</dbReference>
<dbReference type="Pfam" id="PF00905">
    <property type="entry name" value="Transpeptidase"/>
    <property type="match status" value="1"/>
</dbReference>
<dbReference type="RefSeq" id="WP_191157281.1">
    <property type="nucleotide sequence ID" value="NZ_JACXAI010000006.1"/>
</dbReference>
<dbReference type="Gene3D" id="3.30.70.2110">
    <property type="match status" value="1"/>
</dbReference>
<evidence type="ECO:0000256" key="4">
    <source>
        <dbReference type="ARBA" id="ARBA00012448"/>
    </source>
</evidence>
<dbReference type="Pfam" id="PF03717">
    <property type="entry name" value="PBP_dimer"/>
    <property type="match status" value="1"/>
</dbReference>
<keyword evidence="11" id="KW-1185">Reference proteome</keyword>
<comment type="caution">
    <text evidence="10">The sequence shown here is derived from an EMBL/GenBank/DDBJ whole genome shotgun (WGS) entry which is preliminary data.</text>
</comment>
<dbReference type="InterPro" id="IPR012338">
    <property type="entry name" value="Beta-lactam/transpept-like"/>
</dbReference>
<dbReference type="CDD" id="cd06576">
    <property type="entry name" value="PASTA_Pbp2x-like_1"/>
    <property type="match status" value="1"/>
</dbReference>
<dbReference type="SUPFAM" id="SSF56601">
    <property type="entry name" value="beta-lactamase/transpeptidase-like"/>
    <property type="match status" value="1"/>
</dbReference>
<evidence type="ECO:0000313" key="11">
    <source>
        <dbReference type="Proteomes" id="UP000626844"/>
    </source>
</evidence>
<accession>A0A926N9E4</accession>
<evidence type="ECO:0000256" key="1">
    <source>
        <dbReference type="ARBA" id="ARBA00004370"/>
    </source>
</evidence>
<reference evidence="10" key="1">
    <citation type="submission" date="2020-09" db="EMBL/GenBank/DDBJ databases">
        <title>A novel bacterium of genus Bacillus, isolated from South China Sea.</title>
        <authorList>
            <person name="Huang H."/>
            <person name="Mo K."/>
            <person name="Hu Y."/>
        </authorList>
    </citation>
    <scope>NUCLEOTIDE SEQUENCE</scope>
    <source>
        <strain evidence="10">IB182487</strain>
    </source>
</reference>
<evidence type="ECO:0000313" key="10">
    <source>
        <dbReference type="EMBL" id="MBD1379927.1"/>
    </source>
</evidence>
<keyword evidence="5 8" id="KW-0472">Membrane</keyword>
<comment type="pathway">
    <text evidence="2">Cell wall biogenesis; peptidoglycan biosynthesis.</text>
</comment>
<dbReference type="InterPro" id="IPR005543">
    <property type="entry name" value="PASTA_dom"/>
</dbReference>
<comment type="catalytic activity">
    <reaction evidence="6">
        <text>Preferential cleavage: (Ac)2-L-Lys-D-Ala-|-D-Ala. Also transpeptidation of peptidyl-alanyl moieties that are N-acyl substituents of D-alanine.</text>
        <dbReference type="EC" id="3.4.16.4"/>
    </reaction>
</comment>
<evidence type="ECO:0000256" key="2">
    <source>
        <dbReference type="ARBA" id="ARBA00004752"/>
    </source>
</evidence>
<dbReference type="GO" id="GO:0005886">
    <property type="term" value="C:plasma membrane"/>
    <property type="evidence" value="ECO:0007669"/>
    <property type="project" value="TreeGrafter"/>
</dbReference>
<evidence type="ECO:0000256" key="6">
    <source>
        <dbReference type="ARBA" id="ARBA00034000"/>
    </source>
</evidence>
<dbReference type="InterPro" id="IPR001460">
    <property type="entry name" value="PCN-bd_Tpept"/>
</dbReference>
<dbReference type="GO" id="GO:0008658">
    <property type="term" value="F:penicillin binding"/>
    <property type="evidence" value="ECO:0007669"/>
    <property type="project" value="InterPro"/>
</dbReference>